<evidence type="ECO:0000256" key="5">
    <source>
        <dbReference type="ARBA" id="ARBA00022801"/>
    </source>
</evidence>
<comment type="catalytic activity">
    <reaction evidence="7 8">
        <text>N-terminal L-glutaminyl-[protein] + H2O = N-terminal L-glutamyl-[protein] + NH4(+)</text>
        <dbReference type="Rhea" id="RHEA:50680"/>
        <dbReference type="Rhea" id="RHEA-COMP:12668"/>
        <dbReference type="Rhea" id="RHEA-COMP:12777"/>
        <dbReference type="ChEBI" id="CHEBI:15377"/>
        <dbReference type="ChEBI" id="CHEBI:28938"/>
        <dbReference type="ChEBI" id="CHEBI:64721"/>
        <dbReference type="ChEBI" id="CHEBI:64722"/>
        <dbReference type="EC" id="3.5.1.122"/>
    </reaction>
</comment>
<evidence type="ECO:0000259" key="9">
    <source>
        <dbReference type="Pfam" id="PF09764"/>
    </source>
</evidence>
<dbReference type="GO" id="GO:0005634">
    <property type="term" value="C:nucleus"/>
    <property type="evidence" value="ECO:0007669"/>
    <property type="project" value="TreeGrafter"/>
</dbReference>
<evidence type="ECO:0000313" key="11">
    <source>
        <dbReference type="Proteomes" id="UP000243459"/>
    </source>
</evidence>
<proteinExistence type="inferred from homology"/>
<evidence type="ECO:0000256" key="3">
    <source>
        <dbReference type="ARBA" id="ARBA00012718"/>
    </source>
</evidence>
<evidence type="ECO:0000256" key="7">
    <source>
        <dbReference type="ARBA" id="ARBA00048768"/>
    </source>
</evidence>
<reference evidence="11" key="1">
    <citation type="journal article" date="2017" name="Nat. Commun.">
        <title>The asparagus genome sheds light on the origin and evolution of a young Y chromosome.</title>
        <authorList>
            <person name="Harkess A."/>
            <person name="Zhou J."/>
            <person name="Xu C."/>
            <person name="Bowers J.E."/>
            <person name="Van der Hulst R."/>
            <person name="Ayyampalayam S."/>
            <person name="Mercati F."/>
            <person name="Riccardi P."/>
            <person name="McKain M.R."/>
            <person name="Kakrana A."/>
            <person name="Tang H."/>
            <person name="Ray J."/>
            <person name="Groenendijk J."/>
            <person name="Arikit S."/>
            <person name="Mathioni S.M."/>
            <person name="Nakano M."/>
            <person name="Shan H."/>
            <person name="Telgmann-Rauber A."/>
            <person name="Kanno A."/>
            <person name="Yue Z."/>
            <person name="Chen H."/>
            <person name="Li W."/>
            <person name="Chen Y."/>
            <person name="Xu X."/>
            <person name="Zhang Y."/>
            <person name="Luo S."/>
            <person name="Chen H."/>
            <person name="Gao J."/>
            <person name="Mao Z."/>
            <person name="Pires J.C."/>
            <person name="Luo M."/>
            <person name="Kudrna D."/>
            <person name="Wing R.A."/>
            <person name="Meyers B.C."/>
            <person name="Yi K."/>
            <person name="Kong H."/>
            <person name="Lavrijsen P."/>
            <person name="Sunseri F."/>
            <person name="Falavigna A."/>
            <person name="Ye Y."/>
            <person name="Leebens-Mack J.H."/>
            <person name="Chen G."/>
        </authorList>
    </citation>
    <scope>NUCLEOTIDE SEQUENCE [LARGE SCALE GENOMIC DNA]</scope>
    <source>
        <strain evidence="11">cv. DH0086</strain>
    </source>
</reference>
<dbReference type="GO" id="GO:1901183">
    <property type="term" value="P:positive regulation of camalexin biosynthetic process"/>
    <property type="evidence" value="ECO:0007669"/>
    <property type="project" value="EnsemblPlants"/>
</dbReference>
<comment type="subunit">
    <text evidence="2 8">Monomer.</text>
</comment>
<dbReference type="Pfam" id="PF09764">
    <property type="entry name" value="Nt_Gln_amidase"/>
    <property type="match status" value="1"/>
</dbReference>
<dbReference type="InterPro" id="IPR023128">
    <property type="entry name" value="Prot_N_Gln_amidohydro_ab_roll"/>
</dbReference>
<dbReference type="Gene3D" id="3.10.620.10">
    <property type="entry name" value="Protein N-terminal glutamine amidohydrolase, alpha beta roll"/>
    <property type="match status" value="1"/>
</dbReference>
<dbReference type="Gramene" id="ONK63681">
    <property type="protein sequence ID" value="ONK63681"/>
    <property type="gene ID" value="A4U43_C07F17790"/>
</dbReference>
<dbReference type="GO" id="GO:0008418">
    <property type="term" value="F:protein-N-terminal asparagine amidohydrolase activity"/>
    <property type="evidence" value="ECO:0007669"/>
    <property type="project" value="UniProtKB-UniRule"/>
</dbReference>
<evidence type="ECO:0000256" key="4">
    <source>
        <dbReference type="ARBA" id="ARBA00021247"/>
    </source>
</evidence>
<evidence type="ECO:0000256" key="8">
    <source>
        <dbReference type="RuleBase" id="RU367082"/>
    </source>
</evidence>
<evidence type="ECO:0000256" key="1">
    <source>
        <dbReference type="ARBA" id="ARBA00008985"/>
    </source>
</evidence>
<comment type="similarity">
    <text evidence="1 8">Belongs to the NTAQ1 family.</text>
</comment>
<evidence type="ECO:0000313" key="10">
    <source>
        <dbReference type="EMBL" id="ONK63681.1"/>
    </source>
</evidence>
<dbReference type="OMA" id="GWGTVYS"/>
<evidence type="ECO:0000256" key="2">
    <source>
        <dbReference type="ARBA" id="ARBA00011245"/>
    </source>
</evidence>
<dbReference type="InterPro" id="IPR037132">
    <property type="entry name" value="N_Gln_amidohydro_ab_roll_sf"/>
</dbReference>
<evidence type="ECO:0000256" key="6">
    <source>
        <dbReference type="ARBA" id="ARBA00029677"/>
    </source>
</evidence>
<sequence length="197" mass="22502">MGLADREGADLFVVFISNEEKRIPLWCQKASKTADGLVIWDYHVICIQSQNNNEGNAQFMVWDLDSSLPCPMPLKQYINEAILPPFSLNPRYSRLFRVVHAPILFQCFASDRSHMKDSLGNWISPPPVYKPIVAEDGTKNNLDEYIQMRASDIPSDVEALINGIYSNKYGVVINGTMLESFFTQIYQRRQFSTLLCQ</sequence>
<keyword evidence="5 8" id="KW-0378">Hydrolase</keyword>
<dbReference type="PANTHER" id="PTHR13035">
    <property type="entry name" value="PROTEIN N-TERMINAL GLUTAMINE AMIDOHYDROLASE"/>
    <property type="match status" value="1"/>
</dbReference>
<gene>
    <name evidence="10" type="ORF">A4U43_C07F17790</name>
</gene>
<dbReference type="EMBL" id="CM007387">
    <property type="protein sequence ID" value="ONK63681.1"/>
    <property type="molecule type" value="Genomic_DNA"/>
</dbReference>
<accession>A0A5P1EG56</accession>
<dbReference type="GO" id="GO:0070773">
    <property type="term" value="F:protein-N-terminal glutamine amidohydrolase activity"/>
    <property type="evidence" value="ECO:0007669"/>
    <property type="project" value="UniProtKB-UniRule"/>
</dbReference>
<dbReference type="Proteomes" id="UP000243459">
    <property type="component" value="Chromosome 7"/>
</dbReference>
<dbReference type="InterPro" id="IPR039733">
    <property type="entry name" value="NTAQ1"/>
</dbReference>
<name>A0A5P1EG56_ASPOF</name>
<dbReference type="EC" id="3.5.1.122" evidence="3 8"/>
<dbReference type="GO" id="GO:0005829">
    <property type="term" value="C:cytosol"/>
    <property type="evidence" value="ECO:0007669"/>
    <property type="project" value="TreeGrafter"/>
</dbReference>
<dbReference type="OrthoDB" id="191192at2759"/>
<protein>
    <recommendedName>
        <fullName evidence="4 8">Protein N-terminal glutamine amidohydrolase</fullName>
        <ecNumber evidence="3 8">3.5.1.122</ecNumber>
    </recommendedName>
    <alternativeName>
        <fullName evidence="6 8">Protein NH2-terminal glutamine deamidase</fullName>
    </alternativeName>
</protein>
<keyword evidence="11" id="KW-1185">Reference proteome</keyword>
<dbReference type="PANTHER" id="PTHR13035:SF0">
    <property type="entry name" value="PROTEIN N-TERMINAL GLUTAMINE AMIDOHYDROLASE"/>
    <property type="match status" value="1"/>
</dbReference>
<dbReference type="GO" id="GO:0042742">
    <property type="term" value="P:defense response to bacterium"/>
    <property type="evidence" value="ECO:0007669"/>
    <property type="project" value="EnsemblPlants"/>
</dbReference>
<organism evidence="10 11">
    <name type="scientific">Asparagus officinalis</name>
    <name type="common">Garden asparagus</name>
    <dbReference type="NCBI Taxonomy" id="4686"/>
    <lineage>
        <taxon>Eukaryota</taxon>
        <taxon>Viridiplantae</taxon>
        <taxon>Streptophyta</taxon>
        <taxon>Embryophyta</taxon>
        <taxon>Tracheophyta</taxon>
        <taxon>Spermatophyta</taxon>
        <taxon>Magnoliopsida</taxon>
        <taxon>Liliopsida</taxon>
        <taxon>Asparagales</taxon>
        <taxon>Asparagaceae</taxon>
        <taxon>Asparagoideae</taxon>
        <taxon>Asparagus</taxon>
    </lineage>
</organism>
<dbReference type="AlphaFoldDB" id="A0A5P1EG56"/>
<comment type="function">
    <text evidence="8">Mediates the side-chain deamidation of N-terminal glutamine residues to glutamate, an important step in N-end rule pathway of protein degradation. Conversion of the resulting N-terminal glutamine to glutamate renders the protein susceptible to arginylation, polyubiquitination and degradation as specified by the N-end rule. Does not act on substrates with internal or C-terminal glutamine and does not act on non-glutamine residues in any position.</text>
</comment>
<feature type="domain" description="Protein N-terminal glutamine amidohydrolase alpha beta roll" evidence="9">
    <location>
        <begin position="8"/>
        <end position="182"/>
    </location>
</feature>